<reference evidence="1 2" key="1">
    <citation type="journal article" date="2020" name="Nature">
        <title>Six reference-quality genomes reveal evolution of bat adaptations.</title>
        <authorList>
            <person name="Jebb D."/>
            <person name="Huang Z."/>
            <person name="Pippel M."/>
            <person name="Hughes G.M."/>
            <person name="Lavrichenko K."/>
            <person name="Devanna P."/>
            <person name="Winkler S."/>
            <person name="Jermiin L.S."/>
            <person name="Skirmuntt E.C."/>
            <person name="Katzourakis A."/>
            <person name="Burkitt-Gray L."/>
            <person name="Ray D.A."/>
            <person name="Sullivan K.A.M."/>
            <person name="Roscito J.G."/>
            <person name="Kirilenko B.M."/>
            <person name="Davalos L.M."/>
            <person name="Corthals A.P."/>
            <person name="Power M.L."/>
            <person name="Jones G."/>
            <person name="Ransome R.D."/>
            <person name="Dechmann D.K.N."/>
            <person name="Locatelli A.G."/>
            <person name="Puechmaille S.J."/>
            <person name="Fedrigo O."/>
            <person name="Jarvis E.D."/>
            <person name="Hiller M."/>
            <person name="Vernes S.C."/>
            <person name="Myers E.W."/>
            <person name="Teeling E.C."/>
        </authorList>
    </citation>
    <scope>NUCLEOTIDE SEQUENCE [LARGE SCALE GENOMIC DNA]</scope>
    <source>
        <strain evidence="1">MPipKuh1</strain>
        <tissue evidence="1">Flight muscle</tissue>
    </source>
</reference>
<protein>
    <submittedName>
        <fullName evidence="1">Uncharacterized protein</fullName>
    </submittedName>
</protein>
<dbReference type="EMBL" id="JACAGB010000018">
    <property type="protein sequence ID" value="KAF6316238.1"/>
    <property type="molecule type" value="Genomic_DNA"/>
</dbReference>
<gene>
    <name evidence="1" type="ORF">mPipKuh1_008740</name>
</gene>
<dbReference type="Proteomes" id="UP000558488">
    <property type="component" value="Unassembled WGS sequence"/>
</dbReference>
<organism evidence="1 2">
    <name type="scientific">Pipistrellus kuhlii</name>
    <name type="common">Kuhl's pipistrelle</name>
    <dbReference type="NCBI Taxonomy" id="59472"/>
    <lineage>
        <taxon>Eukaryota</taxon>
        <taxon>Metazoa</taxon>
        <taxon>Chordata</taxon>
        <taxon>Craniata</taxon>
        <taxon>Vertebrata</taxon>
        <taxon>Euteleostomi</taxon>
        <taxon>Mammalia</taxon>
        <taxon>Eutheria</taxon>
        <taxon>Laurasiatheria</taxon>
        <taxon>Chiroptera</taxon>
        <taxon>Yangochiroptera</taxon>
        <taxon>Vespertilionidae</taxon>
        <taxon>Pipistrellus</taxon>
    </lineage>
</organism>
<evidence type="ECO:0000313" key="1">
    <source>
        <dbReference type="EMBL" id="KAF6316238.1"/>
    </source>
</evidence>
<sequence>MCPQPRSHDPQSWFLWNHLCSRQSCTLTGLRTLIPGRSTVWSLHVLPFGFSPGFPPSPDMQRGIKANISLTYGKILSQYPRIHG</sequence>
<proteinExistence type="predicted"/>
<evidence type="ECO:0000313" key="2">
    <source>
        <dbReference type="Proteomes" id="UP000558488"/>
    </source>
</evidence>
<name>A0A7J7UTP1_PIPKU</name>
<accession>A0A7J7UTP1</accession>
<comment type="caution">
    <text evidence="1">The sequence shown here is derived from an EMBL/GenBank/DDBJ whole genome shotgun (WGS) entry which is preliminary data.</text>
</comment>
<keyword evidence="2" id="KW-1185">Reference proteome</keyword>
<dbReference type="AlphaFoldDB" id="A0A7J7UTP1"/>